<dbReference type="VEuPathDB" id="FungiDB:SOCG_00344"/>
<dbReference type="OrthoDB" id="5353000at2759"/>
<keyword evidence="3" id="KW-0143">Chaperone</keyword>
<keyword evidence="2" id="KW-1015">Disulfide bond</keyword>
<dbReference type="GeneID" id="25029328"/>
<dbReference type="InterPro" id="IPR013892">
    <property type="entry name" value="Cyt_c_biogenesis_Cmc1-like"/>
</dbReference>
<accession>S9PTY7</accession>
<dbReference type="Proteomes" id="UP000016088">
    <property type="component" value="Unassembled WGS sequence"/>
</dbReference>
<dbReference type="HOGENOM" id="CLU_169286_3_1_1"/>
<evidence type="ECO:0000256" key="1">
    <source>
        <dbReference type="ARBA" id="ARBA00007347"/>
    </source>
</evidence>
<name>S9PTY7_SCHOY</name>
<comment type="subcellular location">
    <subcellularLocation>
        <location evidence="3">Mitochondrion inner membrane</location>
    </subcellularLocation>
</comment>
<comment type="function">
    <text evidence="3">Required for mitochondrial cytochrome c oxidase (COX) assembly and respiration.</text>
</comment>
<dbReference type="OMA" id="PYNANCE"/>
<keyword evidence="3" id="KW-0496">Mitochondrion</keyword>
<dbReference type="eggNOG" id="KOG4148">
    <property type="taxonomic scope" value="Eukaryota"/>
</dbReference>
<dbReference type="GO" id="GO:0005743">
    <property type="term" value="C:mitochondrial inner membrane"/>
    <property type="evidence" value="ECO:0007669"/>
    <property type="project" value="UniProtKB-SubCell"/>
</dbReference>
<dbReference type="EMBL" id="KE503207">
    <property type="protein sequence ID" value="EPX72581.1"/>
    <property type="molecule type" value="Genomic_DNA"/>
</dbReference>
<dbReference type="AlphaFoldDB" id="S9PTY7"/>
<keyword evidence="3" id="KW-0999">Mitochondrion inner membrane</keyword>
<dbReference type="PROSITE" id="PS51808">
    <property type="entry name" value="CHCH"/>
    <property type="match status" value="1"/>
</dbReference>
<evidence type="ECO:0000256" key="3">
    <source>
        <dbReference type="RuleBase" id="RU364104"/>
    </source>
</evidence>
<keyword evidence="6" id="KW-1185">Reference proteome</keyword>
<dbReference type="RefSeq" id="XP_013018218.1">
    <property type="nucleotide sequence ID" value="XM_013162764.1"/>
</dbReference>
<keyword evidence="3" id="KW-0472">Membrane</keyword>
<evidence type="ECO:0000256" key="4">
    <source>
        <dbReference type="SAM" id="MobiDB-lite"/>
    </source>
</evidence>
<reference evidence="5 6" key="1">
    <citation type="journal article" date="2011" name="Science">
        <title>Comparative functional genomics of the fission yeasts.</title>
        <authorList>
            <person name="Rhind N."/>
            <person name="Chen Z."/>
            <person name="Yassour M."/>
            <person name="Thompson D.A."/>
            <person name="Haas B.J."/>
            <person name="Habib N."/>
            <person name="Wapinski I."/>
            <person name="Roy S."/>
            <person name="Lin M.F."/>
            <person name="Heiman D.I."/>
            <person name="Young S.K."/>
            <person name="Furuya K."/>
            <person name="Guo Y."/>
            <person name="Pidoux A."/>
            <person name="Chen H.M."/>
            <person name="Robbertse B."/>
            <person name="Goldberg J.M."/>
            <person name="Aoki K."/>
            <person name="Bayne E.H."/>
            <person name="Berlin A.M."/>
            <person name="Desjardins C.A."/>
            <person name="Dobbs E."/>
            <person name="Dukaj L."/>
            <person name="Fan L."/>
            <person name="FitzGerald M.G."/>
            <person name="French C."/>
            <person name="Gujja S."/>
            <person name="Hansen K."/>
            <person name="Keifenheim D."/>
            <person name="Levin J.Z."/>
            <person name="Mosher R.A."/>
            <person name="Mueller C.A."/>
            <person name="Pfiffner J."/>
            <person name="Priest M."/>
            <person name="Russ C."/>
            <person name="Smialowska A."/>
            <person name="Swoboda P."/>
            <person name="Sykes S.M."/>
            <person name="Vaughn M."/>
            <person name="Vengrova S."/>
            <person name="Yoder R."/>
            <person name="Zeng Q."/>
            <person name="Allshire R."/>
            <person name="Baulcombe D."/>
            <person name="Birren B.W."/>
            <person name="Brown W."/>
            <person name="Ekwall K."/>
            <person name="Kellis M."/>
            <person name="Leatherwood J."/>
            <person name="Levin H."/>
            <person name="Margalit H."/>
            <person name="Martienssen R."/>
            <person name="Nieduszynski C.A."/>
            <person name="Spatafora J.W."/>
            <person name="Friedman N."/>
            <person name="Dalgaard J.Z."/>
            <person name="Baumann P."/>
            <person name="Niki H."/>
            <person name="Regev A."/>
            <person name="Nusbaum C."/>
        </authorList>
    </citation>
    <scope>NUCLEOTIDE SEQUENCE [LARGE SCALE GENOMIC DNA]</scope>
    <source>
        <strain evidence="6">yFS286</strain>
    </source>
</reference>
<feature type="region of interest" description="Disordered" evidence="4">
    <location>
        <begin position="52"/>
        <end position="76"/>
    </location>
</feature>
<protein>
    <recommendedName>
        <fullName evidence="3">COX assembly mitochondrial protein</fullName>
    </recommendedName>
</protein>
<evidence type="ECO:0000256" key="2">
    <source>
        <dbReference type="ARBA" id="ARBA00023157"/>
    </source>
</evidence>
<proteinExistence type="inferred from homology"/>
<sequence>MHPHLDINNQKRCAHLILALEECHRHYGKFLGECNSIKYSLKECLNQDRNEKAKVNREKALQQKASSREYRRRMEEQEAEKIQELLRSRSKSSSD</sequence>
<comment type="similarity">
    <text evidence="1 3">Belongs to the CMC family.</text>
</comment>
<evidence type="ECO:0000313" key="6">
    <source>
        <dbReference type="Proteomes" id="UP000016088"/>
    </source>
</evidence>
<evidence type="ECO:0000313" key="5">
    <source>
        <dbReference type="EMBL" id="EPX72581.1"/>
    </source>
</evidence>
<organism evidence="5 6">
    <name type="scientific">Schizosaccharomyces octosporus (strain yFS286)</name>
    <name type="common">Fission yeast</name>
    <name type="synonym">Octosporomyces octosporus</name>
    <dbReference type="NCBI Taxonomy" id="483514"/>
    <lineage>
        <taxon>Eukaryota</taxon>
        <taxon>Fungi</taxon>
        <taxon>Dikarya</taxon>
        <taxon>Ascomycota</taxon>
        <taxon>Taphrinomycotina</taxon>
        <taxon>Schizosaccharomycetes</taxon>
        <taxon>Schizosaccharomycetales</taxon>
        <taxon>Schizosaccharomycetaceae</taxon>
        <taxon>Schizosaccharomyces</taxon>
    </lineage>
</organism>
<gene>
    <name evidence="5" type="ORF">SOCG_00344</name>
</gene>
<dbReference type="Pfam" id="PF08583">
    <property type="entry name" value="Cmc1"/>
    <property type="match status" value="1"/>
</dbReference>